<keyword evidence="10" id="KW-1185">Reference proteome</keyword>
<evidence type="ECO:0000313" key="9">
    <source>
        <dbReference type="EMBL" id="KZP33018.1"/>
    </source>
</evidence>
<comment type="subcellular location">
    <subcellularLocation>
        <location evidence="1">Nucleus</location>
    </subcellularLocation>
</comment>
<dbReference type="EMBL" id="KV417484">
    <property type="protein sequence ID" value="KZP33018.1"/>
    <property type="molecule type" value="Genomic_DNA"/>
</dbReference>
<accession>A0A166VSI4</accession>
<dbReference type="GO" id="GO:0006270">
    <property type="term" value="P:DNA replication initiation"/>
    <property type="evidence" value="ECO:0007669"/>
    <property type="project" value="TreeGrafter"/>
</dbReference>
<reference evidence="9 10" key="1">
    <citation type="journal article" date="2016" name="Mol. Biol. Evol.">
        <title>Comparative Genomics of Early-Diverging Mushroom-Forming Fungi Provides Insights into the Origins of Lignocellulose Decay Capabilities.</title>
        <authorList>
            <person name="Nagy L.G."/>
            <person name="Riley R."/>
            <person name="Tritt A."/>
            <person name="Adam C."/>
            <person name="Daum C."/>
            <person name="Floudas D."/>
            <person name="Sun H."/>
            <person name="Yadav J.S."/>
            <person name="Pangilinan J."/>
            <person name="Larsson K.H."/>
            <person name="Matsuura K."/>
            <person name="Barry K."/>
            <person name="Labutti K."/>
            <person name="Kuo R."/>
            <person name="Ohm R.A."/>
            <person name="Bhattacharya S.S."/>
            <person name="Shirouzu T."/>
            <person name="Yoshinaga Y."/>
            <person name="Martin F.M."/>
            <person name="Grigoriev I.V."/>
            <person name="Hibbett D.S."/>
        </authorList>
    </citation>
    <scope>NUCLEOTIDE SEQUENCE [LARGE SCALE GENOMIC DNA]</scope>
    <source>
        <strain evidence="9 10">CBS 109695</strain>
    </source>
</reference>
<keyword evidence="3" id="KW-0235">DNA replication</keyword>
<protein>
    <submittedName>
        <fullName evidence="9">Uncharacterized protein</fullName>
    </submittedName>
</protein>
<dbReference type="Pfam" id="PF13191">
    <property type="entry name" value="AAA_16"/>
    <property type="match status" value="1"/>
</dbReference>
<dbReference type="GO" id="GO:0005664">
    <property type="term" value="C:nuclear origin of replication recognition complex"/>
    <property type="evidence" value="ECO:0007669"/>
    <property type="project" value="TreeGrafter"/>
</dbReference>
<dbReference type="PANTHER" id="PTHR12087">
    <property type="entry name" value="ORIGIN RECOGNITION COMPLEX SUBUNIT 4"/>
    <property type="match status" value="1"/>
</dbReference>
<evidence type="ECO:0000256" key="6">
    <source>
        <dbReference type="SAM" id="MobiDB-lite"/>
    </source>
</evidence>
<dbReference type="Pfam" id="PF14629">
    <property type="entry name" value="ORC4_C"/>
    <property type="match status" value="1"/>
</dbReference>
<dbReference type="OrthoDB" id="343623at2759"/>
<keyword evidence="5" id="KW-0539">Nucleus</keyword>
<dbReference type="GO" id="GO:0003688">
    <property type="term" value="F:DNA replication origin binding"/>
    <property type="evidence" value="ECO:0007669"/>
    <property type="project" value="TreeGrafter"/>
</dbReference>
<evidence type="ECO:0000256" key="5">
    <source>
        <dbReference type="ARBA" id="ARBA00023242"/>
    </source>
</evidence>
<evidence type="ECO:0000256" key="2">
    <source>
        <dbReference type="ARBA" id="ARBA00005334"/>
    </source>
</evidence>
<evidence type="ECO:0000256" key="1">
    <source>
        <dbReference type="ARBA" id="ARBA00004123"/>
    </source>
</evidence>
<dbReference type="SUPFAM" id="SSF52540">
    <property type="entry name" value="P-loop containing nucleoside triphosphate hydrolases"/>
    <property type="match status" value="1"/>
</dbReference>
<evidence type="ECO:0000259" key="8">
    <source>
        <dbReference type="Pfam" id="PF14629"/>
    </source>
</evidence>
<evidence type="ECO:0000256" key="4">
    <source>
        <dbReference type="ARBA" id="ARBA00023125"/>
    </source>
</evidence>
<evidence type="ECO:0000256" key="3">
    <source>
        <dbReference type="ARBA" id="ARBA00022705"/>
    </source>
</evidence>
<dbReference type="Gene3D" id="3.40.50.300">
    <property type="entry name" value="P-loop containing nucleotide triphosphate hydrolases"/>
    <property type="match status" value="1"/>
</dbReference>
<name>A0A166VSI4_9AGAM</name>
<dbReference type="InterPro" id="IPR016527">
    <property type="entry name" value="ORC4"/>
</dbReference>
<keyword evidence="4" id="KW-0238">DNA-binding</keyword>
<dbReference type="Proteomes" id="UP000076532">
    <property type="component" value="Unassembled WGS sequence"/>
</dbReference>
<feature type="region of interest" description="Disordered" evidence="6">
    <location>
        <begin position="1"/>
        <end position="180"/>
    </location>
</feature>
<feature type="compositionally biased region" description="Polar residues" evidence="6">
    <location>
        <begin position="39"/>
        <end position="59"/>
    </location>
</feature>
<dbReference type="STRING" id="436010.A0A166VSI4"/>
<evidence type="ECO:0000313" key="10">
    <source>
        <dbReference type="Proteomes" id="UP000076532"/>
    </source>
</evidence>
<dbReference type="AlphaFoldDB" id="A0A166VSI4"/>
<feature type="domain" description="Origin recognition complex subunit 4 C-terminal" evidence="8">
    <location>
        <begin position="463"/>
        <end position="643"/>
    </location>
</feature>
<feature type="compositionally biased region" description="Polar residues" evidence="6">
    <location>
        <begin position="159"/>
        <end position="180"/>
    </location>
</feature>
<evidence type="ECO:0000259" key="7">
    <source>
        <dbReference type="Pfam" id="PF13191"/>
    </source>
</evidence>
<organism evidence="9 10">
    <name type="scientific">Athelia psychrophila</name>
    <dbReference type="NCBI Taxonomy" id="1759441"/>
    <lineage>
        <taxon>Eukaryota</taxon>
        <taxon>Fungi</taxon>
        <taxon>Dikarya</taxon>
        <taxon>Basidiomycota</taxon>
        <taxon>Agaricomycotina</taxon>
        <taxon>Agaricomycetes</taxon>
        <taxon>Agaricomycetidae</taxon>
        <taxon>Atheliales</taxon>
        <taxon>Atheliaceae</taxon>
        <taxon>Athelia</taxon>
    </lineage>
</organism>
<feature type="domain" description="Orc1-like AAA ATPase" evidence="7">
    <location>
        <begin position="258"/>
        <end position="405"/>
    </location>
</feature>
<dbReference type="InterPro" id="IPR027417">
    <property type="entry name" value="P-loop_NTPase"/>
</dbReference>
<comment type="similarity">
    <text evidence="2">Belongs to the ORC4 family.</text>
</comment>
<sequence length="659" mass="71535">MKCRVETGLGSAPKSNLIGASRLRVHIPTTMPKRKAPSGDTSSNDTSPSKRATHSSKAPSGSKPLITRSRTGTPRKLSKKAAQTGSPPKTPSVPRVRATSPVKIDHAGESEESDDELRLSPSKTRSRRSGPRDFLDVEPSTPAHPHKKPPKPIPSITSQNSSANETHFSSTPDAIPTSLNAPVGKEHLVIPHTRFSSPIKSVGGSDILRPPTSLPPHLSPCLNAQKRAIFAALQEAPEFSARADDDDNEPLTNTVASQQLDALLAGTMTRDEGNSCLILGPRGSGKSRLVERAIKALKDRPIVIRLSGWAQNNDRLAMREVARQLSEQTGQSYLNDDADNVDADAENPFAEPDDVVALPPPSHLPALISVLPTLSRPSIVILDSFDLFALHPRQSLLYCLLDTVQNCRAGSSSKGMAVIGVTARIDTINLLEKRVKSRFSGRMLRTAAPPGSEYWLDVAGKILASPANTNQQEWQPIWNASITGFLQDPKVLDIFRESFAMSRDMRTLCQILMNIISQLTPKTPFPQLSNILISATVQRSRPTFHFLSGLPYPSICLLIAAMHARTAGQDVITFEMLHETFRDQLRSSTSAPVEIEGGGIGMAFEMLVTSKIFAATSASSATTAAEFVKHRRALDYIDVKKAVDDKGQTNLKKWLSKAQ</sequence>
<proteinExistence type="inferred from homology"/>
<dbReference type="InterPro" id="IPR032705">
    <property type="entry name" value="ORC4_C"/>
</dbReference>
<dbReference type="InterPro" id="IPR041664">
    <property type="entry name" value="AAA_16"/>
</dbReference>
<gene>
    <name evidence="9" type="ORF">FIBSPDRAFT_811965</name>
</gene>
<dbReference type="PANTHER" id="PTHR12087:SF0">
    <property type="entry name" value="ORIGIN RECOGNITION COMPLEX SUBUNIT 4"/>
    <property type="match status" value="1"/>
</dbReference>